<gene>
    <name evidence="2" type="ORF">TNCV_647501</name>
</gene>
<feature type="region of interest" description="Disordered" evidence="1">
    <location>
        <begin position="127"/>
        <end position="190"/>
    </location>
</feature>
<dbReference type="Proteomes" id="UP000887159">
    <property type="component" value="Unassembled WGS sequence"/>
</dbReference>
<evidence type="ECO:0000256" key="1">
    <source>
        <dbReference type="SAM" id="MobiDB-lite"/>
    </source>
</evidence>
<sequence>MVSPAVQGQVPHPLIVPEFLRSTSCGMTSAHGQGAIVYCLNSGSEERQTGRHNRFCEGDTRNRWRDGQVCPDVDKELWRLGPDGSGVFWRWTSVFRCEQGTMAPWARRLGVFLACYVPIGRGRSRETLRKEEERGGGEEKRPERKKDKRVRERERTEGGGETEKRERRQKETERESGRERVKPALNGEKG</sequence>
<accession>A0A8X6SUK8</accession>
<reference evidence="2" key="1">
    <citation type="submission" date="2020-08" db="EMBL/GenBank/DDBJ databases">
        <title>Multicomponent nature underlies the extraordinary mechanical properties of spider dragline silk.</title>
        <authorList>
            <person name="Kono N."/>
            <person name="Nakamura H."/>
            <person name="Mori M."/>
            <person name="Yoshida Y."/>
            <person name="Ohtoshi R."/>
            <person name="Malay A.D."/>
            <person name="Moran D.A.P."/>
            <person name="Tomita M."/>
            <person name="Numata K."/>
            <person name="Arakawa K."/>
        </authorList>
    </citation>
    <scope>NUCLEOTIDE SEQUENCE</scope>
</reference>
<evidence type="ECO:0000313" key="2">
    <source>
        <dbReference type="EMBL" id="GFY14706.1"/>
    </source>
</evidence>
<keyword evidence="3" id="KW-1185">Reference proteome</keyword>
<protein>
    <submittedName>
        <fullName evidence="2">Uncharacterized protein</fullName>
    </submittedName>
</protein>
<comment type="caution">
    <text evidence="2">The sequence shown here is derived from an EMBL/GenBank/DDBJ whole genome shotgun (WGS) entry which is preliminary data.</text>
</comment>
<proteinExistence type="predicted"/>
<name>A0A8X6SUK8_TRICX</name>
<dbReference type="AlphaFoldDB" id="A0A8X6SUK8"/>
<evidence type="ECO:0000313" key="3">
    <source>
        <dbReference type="Proteomes" id="UP000887159"/>
    </source>
</evidence>
<dbReference type="EMBL" id="BMAU01021331">
    <property type="protein sequence ID" value="GFY14706.1"/>
    <property type="molecule type" value="Genomic_DNA"/>
</dbReference>
<organism evidence="2 3">
    <name type="scientific">Trichonephila clavipes</name>
    <name type="common">Golden silk orbweaver</name>
    <name type="synonym">Nephila clavipes</name>
    <dbReference type="NCBI Taxonomy" id="2585209"/>
    <lineage>
        <taxon>Eukaryota</taxon>
        <taxon>Metazoa</taxon>
        <taxon>Ecdysozoa</taxon>
        <taxon>Arthropoda</taxon>
        <taxon>Chelicerata</taxon>
        <taxon>Arachnida</taxon>
        <taxon>Araneae</taxon>
        <taxon>Araneomorphae</taxon>
        <taxon>Entelegynae</taxon>
        <taxon>Araneoidea</taxon>
        <taxon>Nephilidae</taxon>
        <taxon>Trichonephila</taxon>
    </lineage>
</organism>